<reference evidence="1 2" key="1">
    <citation type="submission" date="2018-10" db="EMBL/GenBank/DDBJ databases">
        <title>Draft genome sequence of Aquitalea MWU14-2217 isolated from a wild cranberry bog in Provincetown, Massachusetts.</title>
        <authorList>
            <person name="Ebadzadsahrai G."/>
            <person name="Soby S."/>
        </authorList>
    </citation>
    <scope>NUCLEOTIDE SEQUENCE [LARGE SCALE GENOMIC DNA]</scope>
    <source>
        <strain evidence="1 2">MWU14-2217</strain>
    </source>
</reference>
<organism evidence="1 2">
    <name type="scientific">Aquitalea palustris</name>
    <dbReference type="NCBI Taxonomy" id="2480983"/>
    <lineage>
        <taxon>Bacteria</taxon>
        <taxon>Pseudomonadati</taxon>
        <taxon>Pseudomonadota</taxon>
        <taxon>Betaproteobacteria</taxon>
        <taxon>Neisseriales</taxon>
        <taxon>Chromobacteriaceae</taxon>
        <taxon>Aquitalea</taxon>
    </lineage>
</organism>
<dbReference type="EMBL" id="RFAR01000022">
    <property type="protein sequence ID" value="RMC99785.1"/>
    <property type="molecule type" value="Genomic_DNA"/>
</dbReference>
<dbReference type="GO" id="GO:0016829">
    <property type="term" value="F:lyase activity"/>
    <property type="evidence" value="ECO:0007669"/>
    <property type="project" value="UniProtKB-KW"/>
</dbReference>
<keyword evidence="2" id="KW-1185">Reference proteome</keyword>
<accession>A0A454JKF2</accession>
<gene>
    <name evidence="1" type="primary">phnH</name>
    <name evidence="1" type="ORF">EAY64_06640</name>
</gene>
<dbReference type="InterPro" id="IPR038058">
    <property type="entry name" value="PhnH-like_sp"/>
</dbReference>
<name>A0A454JKF2_9NEIS</name>
<dbReference type="RefSeq" id="WP_103523994.1">
    <property type="nucleotide sequence ID" value="NZ_JAIZDC010000007.1"/>
</dbReference>
<dbReference type="InterPro" id="IPR008772">
    <property type="entry name" value="Phosphonate_metab_PhnH"/>
</dbReference>
<dbReference type="Gene3D" id="3.40.50.11310">
    <property type="entry name" value="Bacterial phosphonate metabolism protein PhnH"/>
    <property type="match status" value="1"/>
</dbReference>
<dbReference type="OrthoDB" id="9814509at2"/>
<dbReference type="AlphaFoldDB" id="A0A454JKF2"/>
<protein>
    <submittedName>
        <fullName evidence="1">Phosphonate C-P lyase system protein PhnH</fullName>
    </submittedName>
</protein>
<evidence type="ECO:0000313" key="1">
    <source>
        <dbReference type="EMBL" id="RMC99785.1"/>
    </source>
</evidence>
<dbReference type="SUPFAM" id="SSF159709">
    <property type="entry name" value="PhnH-like"/>
    <property type="match status" value="1"/>
</dbReference>
<evidence type="ECO:0000313" key="2">
    <source>
        <dbReference type="Proteomes" id="UP000274139"/>
    </source>
</evidence>
<dbReference type="Proteomes" id="UP000274139">
    <property type="component" value="Unassembled WGS sequence"/>
</dbReference>
<dbReference type="GO" id="GO:0019634">
    <property type="term" value="P:organic phosphonate metabolic process"/>
    <property type="evidence" value="ECO:0007669"/>
    <property type="project" value="InterPro"/>
</dbReference>
<dbReference type="Pfam" id="PF05845">
    <property type="entry name" value="PhnH"/>
    <property type="match status" value="1"/>
</dbReference>
<dbReference type="PIRSF" id="PIRSF020680">
    <property type="entry name" value="PhnH"/>
    <property type="match status" value="1"/>
</dbReference>
<sequence>MMLQQAFDNMVQDCQQVFRCTLAALAEPLLPLTLPCLPPALPGLKPATSALLYTLIDQDVTLWAPALPAATLASLRFHCALRLADTPEQADFILLPAGSALPPLSSLRAGSPEYPDRSATVLLEVEDFTPQQVEASGPGFASPRRFGATGLPPAFWSQWQANHARFPLGVDVLLISATQLAGLPRSTVVQEG</sequence>
<keyword evidence="1" id="KW-0456">Lyase</keyword>
<dbReference type="NCBIfam" id="TIGR03292">
    <property type="entry name" value="PhnH_redo"/>
    <property type="match status" value="1"/>
</dbReference>
<proteinExistence type="predicted"/>
<comment type="caution">
    <text evidence="1">The sequence shown here is derived from an EMBL/GenBank/DDBJ whole genome shotgun (WGS) entry which is preliminary data.</text>
</comment>